<feature type="transmembrane region" description="Helical" evidence="4">
    <location>
        <begin position="143"/>
        <end position="165"/>
    </location>
</feature>
<dbReference type="GO" id="GO:0004888">
    <property type="term" value="F:transmembrane signaling receptor activity"/>
    <property type="evidence" value="ECO:0007669"/>
    <property type="project" value="TreeGrafter"/>
</dbReference>
<keyword evidence="4" id="KW-0472">Membrane</keyword>
<dbReference type="SUPFAM" id="SSF58104">
    <property type="entry name" value="Methyl-accepting chemotaxis protein (MCP) signaling domain"/>
    <property type="match status" value="1"/>
</dbReference>
<dbReference type="SMART" id="SM00283">
    <property type="entry name" value="MA"/>
    <property type="match status" value="1"/>
</dbReference>
<dbReference type="GO" id="GO:0007165">
    <property type="term" value="P:signal transduction"/>
    <property type="evidence" value="ECO:0007669"/>
    <property type="project" value="UniProtKB-KW"/>
</dbReference>
<dbReference type="CDD" id="cd11386">
    <property type="entry name" value="MCP_signal"/>
    <property type="match status" value="1"/>
</dbReference>
<evidence type="ECO:0000256" key="3">
    <source>
        <dbReference type="PROSITE-ProRule" id="PRU00284"/>
    </source>
</evidence>
<comment type="caution">
    <text evidence="6">The sequence shown here is derived from an EMBL/GenBank/DDBJ whole genome shotgun (WGS) entry which is preliminary data.</text>
</comment>
<feature type="transmembrane region" description="Helical" evidence="4">
    <location>
        <begin position="98"/>
        <end position="131"/>
    </location>
</feature>
<keyword evidence="3" id="KW-0807">Transducer</keyword>
<keyword evidence="4" id="KW-0812">Transmembrane</keyword>
<dbReference type="Pfam" id="PF00015">
    <property type="entry name" value="MCPsignal"/>
    <property type="match status" value="1"/>
</dbReference>
<dbReference type="RefSeq" id="WP_050058440.1">
    <property type="nucleotide sequence ID" value="NZ_JACHEK010000003.1"/>
</dbReference>
<proteinExistence type="inferred from homology"/>
<evidence type="ECO:0000313" key="7">
    <source>
        <dbReference type="Proteomes" id="UP000538666"/>
    </source>
</evidence>
<organism evidence="6 7">
    <name type="scientific">Silvibacterium bohemicum</name>
    <dbReference type="NCBI Taxonomy" id="1577686"/>
    <lineage>
        <taxon>Bacteria</taxon>
        <taxon>Pseudomonadati</taxon>
        <taxon>Acidobacteriota</taxon>
        <taxon>Terriglobia</taxon>
        <taxon>Terriglobales</taxon>
        <taxon>Acidobacteriaceae</taxon>
        <taxon>Silvibacterium</taxon>
    </lineage>
</organism>
<dbReference type="InterPro" id="IPR004089">
    <property type="entry name" value="MCPsignal_dom"/>
</dbReference>
<reference evidence="6 7" key="1">
    <citation type="submission" date="2020-08" db="EMBL/GenBank/DDBJ databases">
        <title>Genomic Encyclopedia of Type Strains, Phase IV (KMG-IV): sequencing the most valuable type-strain genomes for metagenomic binning, comparative biology and taxonomic classification.</title>
        <authorList>
            <person name="Goeker M."/>
        </authorList>
    </citation>
    <scope>NUCLEOTIDE SEQUENCE [LARGE SCALE GENOMIC DNA]</scope>
    <source>
        <strain evidence="6 7">DSM 103733</strain>
    </source>
</reference>
<keyword evidence="7" id="KW-1185">Reference proteome</keyword>
<keyword evidence="1" id="KW-0488">Methylation</keyword>
<dbReference type="EMBL" id="JACHEK010000003">
    <property type="protein sequence ID" value="MBB6144013.1"/>
    <property type="molecule type" value="Genomic_DNA"/>
</dbReference>
<feature type="transmembrane region" description="Helical" evidence="4">
    <location>
        <begin position="42"/>
        <end position="61"/>
    </location>
</feature>
<dbReference type="AlphaFoldDB" id="A0A841JRH3"/>
<comment type="similarity">
    <text evidence="2">Belongs to the methyl-accepting chemotaxis (MCP) protein family.</text>
</comment>
<dbReference type="OrthoDB" id="117499at2"/>
<feature type="transmembrane region" description="Helical" evidence="4">
    <location>
        <begin position="68"/>
        <end position="92"/>
    </location>
</feature>
<dbReference type="PROSITE" id="PS50111">
    <property type="entry name" value="CHEMOTAXIS_TRANSDUC_2"/>
    <property type="match status" value="1"/>
</dbReference>
<evidence type="ECO:0000259" key="5">
    <source>
        <dbReference type="PROSITE" id="PS50111"/>
    </source>
</evidence>
<dbReference type="Gene3D" id="1.10.287.950">
    <property type="entry name" value="Methyl-accepting chemotaxis protein"/>
    <property type="match status" value="1"/>
</dbReference>
<feature type="transmembrane region" description="Helical" evidence="4">
    <location>
        <begin position="12"/>
        <end position="36"/>
    </location>
</feature>
<evidence type="ECO:0000256" key="1">
    <source>
        <dbReference type="ARBA" id="ARBA00022481"/>
    </source>
</evidence>
<dbReference type="PANTHER" id="PTHR43531:SF14">
    <property type="entry name" value="METHYL-ACCEPTING CHEMOTAXIS PROTEIN I-RELATED"/>
    <property type="match status" value="1"/>
</dbReference>
<keyword evidence="4" id="KW-1133">Transmembrane helix</keyword>
<gene>
    <name evidence="6" type="ORF">HNQ77_001962</name>
</gene>
<evidence type="ECO:0000313" key="6">
    <source>
        <dbReference type="EMBL" id="MBB6144013.1"/>
    </source>
</evidence>
<accession>A0A841JRH3</accession>
<dbReference type="InterPro" id="IPR051310">
    <property type="entry name" value="MCP_chemotaxis"/>
</dbReference>
<evidence type="ECO:0000256" key="4">
    <source>
        <dbReference type="SAM" id="Phobius"/>
    </source>
</evidence>
<sequence>MNHEMTQHELSYNAKVNTGGFLLLLAHLPVLCGVALMNNVSLVLVAGVMIVLLAGPAAILFRDRSSELGAIAIAIAAMGVSALAIYVSGGMIEAHFEIFVLLAMLTVFGRVAPLLCAAATISLHHIIFWLWLPTGIFNYKASFSIVLIHAFFVVLEVIPACWIAQQFGRSIQAQGLVMQHLSGAADQIASAAAQVSSSSQSLAQGATEQAASIEETSAATTEMSAVSQRNQENSRSAASLVSAAAHRFEGTNVTLNSMVTAMSDINASSQQVSRIIKVIEQIAFQTNILALNAAVEAARAGEAGMGFAVVADEVRSLAQRSAQAAKDTASLIEDGIAKSSSGVALVNQVAEEIRSITAESAKMKSMVDEISTGSQEQSRGIDQVSRSIHQMEQVTQTNAAAAEETAGAAEELTAQAEFLKSIVEQLAALSGGRESHAFGHVGASVRDASMNQATQRLGVSY</sequence>
<dbReference type="GO" id="GO:0006935">
    <property type="term" value="P:chemotaxis"/>
    <property type="evidence" value="ECO:0007669"/>
    <property type="project" value="TreeGrafter"/>
</dbReference>
<dbReference type="Proteomes" id="UP000538666">
    <property type="component" value="Unassembled WGS sequence"/>
</dbReference>
<feature type="domain" description="Methyl-accepting transducer" evidence="5">
    <location>
        <begin position="184"/>
        <end position="413"/>
    </location>
</feature>
<name>A0A841JRH3_9BACT</name>
<protein>
    <recommendedName>
        <fullName evidence="5">Methyl-accepting transducer domain-containing protein</fullName>
    </recommendedName>
</protein>
<dbReference type="GO" id="GO:0005886">
    <property type="term" value="C:plasma membrane"/>
    <property type="evidence" value="ECO:0007669"/>
    <property type="project" value="TreeGrafter"/>
</dbReference>
<evidence type="ECO:0000256" key="2">
    <source>
        <dbReference type="ARBA" id="ARBA00029447"/>
    </source>
</evidence>
<dbReference type="PANTHER" id="PTHR43531">
    <property type="entry name" value="PROTEIN ICFG"/>
    <property type="match status" value="1"/>
</dbReference>